<accession>A0AAT9GB83</accession>
<sequence>MIYSNDDIRELYLNINETVKQKPQASLEELSKELNARIDLKQKFHNGCVLGDLLLALAIEKSNLDFIKFLFKNELKIINIISQQEETCHIPKTINGQSILNYAVHFGNTEILDLLLQNVNAEQSKLIPKSKLYKLCQQLKSNALDKAIDKNNEKLVTLLVSAIEEKQEKQKISNEEIKVGSGSNSNATSKSIATSTKKTNPTTVPNSGNGRSVINKPVSPVVSTNACTSAMSSGNDKSSNIRTHGDGLSNHTITPNSGNGQHHNNKNETPVVTVPSILTKKTNTNQTVTPNSGNGQHHNNKNETPVVTVPSILTKKTNTNQTVTPNSGNGQHHNNENKTPVVTGIDQTATPNNDNKANGFVDAQFSMPNEQETKYKESKKDFYTSLTKDVVGVVITGLFITAAVMVPFVAGAVVCSVIAALIAIYTGLHVKNSTLPSYREMRENEVERVTGCHPSAQTLGSKRP</sequence>
<evidence type="ECO:0000256" key="1">
    <source>
        <dbReference type="SAM" id="MobiDB-lite"/>
    </source>
</evidence>
<protein>
    <recommendedName>
        <fullName evidence="4">Ankyrin repeat domain protein</fullName>
    </recommendedName>
</protein>
<organism evidence="3">
    <name type="scientific">Wolbachia endosymbiont of Sergentomyia squamirostris</name>
    <dbReference type="NCBI Taxonomy" id="3113640"/>
    <lineage>
        <taxon>Bacteria</taxon>
        <taxon>Pseudomonadati</taxon>
        <taxon>Pseudomonadota</taxon>
        <taxon>Alphaproteobacteria</taxon>
        <taxon>Rickettsiales</taxon>
        <taxon>Anaplasmataceae</taxon>
        <taxon>Wolbachieae</taxon>
        <taxon>Wolbachia</taxon>
    </lineage>
</organism>
<feature type="compositionally biased region" description="Polar residues" evidence="1">
    <location>
        <begin position="201"/>
        <end position="212"/>
    </location>
</feature>
<keyword evidence="2" id="KW-0812">Transmembrane</keyword>
<feature type="region of interest" description="Disordered" evidence="1">
    <location>
        <begin position="170"/>
        <end position="268"/>
    </location>
</feature>
<evidence type="ECO:0000313" key="3">
    <source>
        <dbReference type="EMBL" id="BFD47113.1"/>
    </source>
</evidence>
<feature type="compositionally biased region" description="Low complexity" evidence="1">
    <location>
        <begin position="183"/>
        <end position="200"/>
    </location>
</feature>
<proteinExistence type="predicted"/>
<dbReference type="SMART" id="SM00248">
    <property type="entry name" value="ANK"/>
    <property type="match status" value="3"/>
</dbReference>
<feature type="compositionally biased region" description="Polar residues" evidence="1">
    <location>
        <begin position="249"/>
        <end position="268"/>
    </location>
</feature>
<keyword evidence="2" id="KW-1133">Transmembrane helix</keyword>
<dbReference type="Pfam" id="PF12796">
    <property type="entry name" value="Ank_2"/>
    <property type="match status" value="1"/>
</dbReference>
<dbReference type="EMBL" id="AP029172">
    <property type="protein sequence ID" value="BFD47113.1"/>
    <property type="molecule type" value="Genomic_DNA"/>
</dbReference>
<feature type="transmembrane region" description="Helical" evidence="2">
    <location>
        <begin position="390"/>
        <end position="423"/>
    </location>
</feature>
<name>A0AAT9GB83_9RICK</name>
<gene>
    <name evidence="3" type="ORF">DMENIID0003_01870</name>
</gene>
<dbReference type="SUPFAM" id="SSF48403">
    <property type="entry name" value="Ankyrin repeat"/>
    <property type="match status" value="1"/>
</dbReference>
<dbReference type="AlphaFoldDB" id="A0AAT9GB83"/>
<dbReference type="InterPro" id="IPR002110">
    <property type="entry name" value="Ankyrin_rpt"/>
</dbReference>
<feature type="compositionally biased region" description="Polar residues" evidence="1">
    <location>
        <begin position="221"/>
        <end position="242"/>
    </location>
</feature>
<reference evidence="3" key="1">
    <citation type="submission" date="2024-01" db="EMBL/GenBank/DDBJ databases">
        <title>Sequencing the genomes of a sandfly, Sergentomyia squamirostris, and its two endosymbionts.</title>
        <authorList>
            <person name="Itokawa K."/>
            <person name="Sanjoba C."/>
        </authorList>
    </citation>
    <scope>NUCLEOTIDE SEQUENCE</scope>
    <source>
        <strain evidence="3">WSSQ</strain>
    </source>
</reference>
<keyword evidence="2" id="KW-0472">Membrane</keyword>
<feature type="region of interest" description="Disordered" evidence="1">
    <location>
        <begin position="318"/>
        <end position="356"/>
    </location>
</feature>
<evidence type="ECO:0008006" key="4">
    <source>
        <dbReference type="Google" id="ProtNLM"/>
    </source>
</evidence>
<feature type="region of interest" description="Disordered" evidence="1">
    <location>
        <begin position="283"/>
        <end position="303"/>
    </location>
</feature>
<evidence type="ECO:0000256" key="2">
    <source>
        <dbReference type="SAM" id="Phobius"/>
    </source>
</evidence>
<dbReference type="Gene3D" id="1.25.40.20">
    <property type="entry name" value="Ankyrin repeat-containing domain"/>
    <property type="match status" value="1"/>
</dbReference>
<dbReference type="InterPro" id="IPR036770">
    <property type="entry name" value="Ankyrin_rpt-contain_sf"/>
</dbReference>